<evidence type="ECO:0000313" key="2">
    <source>
        <dbReference type="Proteomes" id="UP000054564"/>
    </source>
</evidence>
<dbReference type="EMBL" id="AJIL01000107">
    <property type="protein sequence ID" value="KNE94847.1"/>
    <property type="molecule type" value="Genomic_DNA"/>
</dbReference>
<gene>
    <name evidence="1" type="ORF">PSTG_11752</name>
</gene>
<name>A0A0L0V6D9_9BASI</name>
<keyword evidence="2" id="KW-1185">Reference proteome</keyword>
<protein>
    <submittedName>
        <fullName evidence="1">Uncharacterized protein</fullName>
    </submittedName>
</protein>
<dbReference type="Proteomes" id="UP000054564">
    <property type="component" value="Unassembled WGS sequence"/>
</dbReference>
<organism evidence="1 2">
    <name type="scientific">Puccinia striiformis f. sp. tritici PST-78</name>
    <dbReference type="NCBI Taxonomy" id="1165861"/>
    <lineage>
        <taxon>Eukaryota</taxon>
        <taxon>Fungi</taxon>
        <taxon>Dikarya</taxon>
        <taxon>Basidiomycota</taxon>
        <taxon>Pucciniomycotina</taxon>
        <taxon>Pucciniomycetes</taxon>
        <taxon>Pucciniales</taxon>
        <taxon>Pucciniaceae</taxon>
        <taxon>Puccinia</taxon>
    </lineage>
</organism>
<accession>A0A0L0V6D9</accession>
<sequence length="175" mass="19132">MPSLPAIYQSPKALGIQTSAAGKPTHPPADRPPIRSASVAAVSETPTDVTNTSGTDYVNVVDAINMDHLTFEEAIIADSLPTDLTPGDYTIFKEIDDIRSDDVAGVVEDDYVPALPTIPPSLKFNGLRPRGWLQRLNVRLDLRLRSGAQPFHRRSIVALKSRHFSPDCSPHHFVL</sequence>
<dbReference type="AlphaFoldDB" id="A0A0L0V6D9"/>
<comment type="caution">
    <text evidence="1">The sequence shown here is derived from an EMBL/GenBank/DDBJ whole genome shotgun (WGS) entry which is preliminary data.</text>
</comment>
<reference evidence="2" key="1">
    <citation type="submission" date="2014-03" db="EMBL/GenBank/DDBJ databases">
        <title>The Genome Sequence of Puccinia striiformis f. sp. tritici PST-78.</title>
        <authorList>
            <consortium name="The Broad Institute Genome Sequencing Platform"/>
            <person name="Cuomo C."/>
            <person name="Hulbert S."/>
            <person name="Chen X."/>
            <person name="Walker B."/>
            <person name="Young S.K."/>
            <person name="Zeng Q."/>
            <person name="Gargeya S."/>
            <person name="Fitzgerald M."/>
            <person name="Haas B."/>
            <person name="Abouelleil A."/>
            <person name="Alvarado L."/>
            <person name="Arachchi H.M."/>
            <person name="Berlin A.M."/>
            <person name="Chapman S.B."/>
            <person name="Goldberg J."/>
            <person name="Griggs A."/>
            <person name="Gujja S."/>
            <person name="Hansen M."/>
            <person name="Howarth C."/>
            <person name="Imamovic A."/>
            <person name="Larimer J."/>
            <person name="McCowan C."/>
            <person name="Montmayeur A."/>
            <person name="Murphy C."/>
            <person name="Neiman D."/>
            <person name="Pearson M."/>
            <person name="Priest M."/>
            <person name="Roberts A."/>
            <person name="Saif S."/>
            <person name="Shea T."/>
            <person name="Sisk P."/>
            <person name="Sykes S."/>
            <person name="Wortman J."/>
            <person name="Nusbaum C."/>
            <person name="Birren B."/>
        </authorList>
    </citation>
    <scope>NUCLEOTIDE SEQUENCE [LARGE SCALE GENOMIC DNA]</scope>
    <source>
        <strain evidence="2">race PST-78</strain>
    </source>
</reference>
<evidence type="ECO:0000313" key="1">
    <source>
        <dbReference type="EMBL" id="KNE94847.1"/>
    </source>
</evidence>
<proteinExistence type="predicted"/>